<organism evidence="1 2">
    <name type="scientific">Dysgonomonas termitidis</name>
    <dbReference type="NCBI Taxonomy" id="1516126"/>
    <lineage>
        <taxon>Bacteria</taxon>
        <taxon>Pseudomonadati</taxon>
        <taxon>Bacteroidota</taxon>
        <taxon>Bacteroidia</taxon>
        <taxon>Bacteroidales</taxon>
        <taxon>Dysgonomonadaceae</taxon>
        <taxon>Dysgonomonas</taxon>
    </lineage>
</organism>
<dbReference type="RefSeq" id="WP_379994327.1">
    <property type="nucleotide sequence ID" value="NZ_JBHSGN010000045.1"/>
</dbReference>
<dbReference type="Proteomes" id="UP001596023">
    <property type="component" value="Unassembled WGS sequence"/>
</dbReference>
<comment type="caution">
    <text evidence="1">The sequence shown here is derived from an EMBL/GenBank/DDBJ whole genome shotgun (WGS) entry which is preliminary data.</text>
</comment>
<evidence type="ECO:0008006" key="3">
    <source>
        <dbReference type="Google" id="ProtNLM"/>
    </source>
</evidence>
<keyword evidence="2" id="KW-1185">Reference proteome</keyword>
<dbReference type="EMBL" id="JBHSGN010000045">
    <property type="protein sequence ID" value="MFC4673095.1"/>
    <property type="molecule type" value="Genomic_DNA"/>
</dbReference>
<name>A0ABV9KSF6_9BACT</name>
<sequence>MKNLFGKGNPLKLTGGFSANSVVNAGNGASGRDPWAYYLNGNVNLNIYGQVNLPFSFSLTNSGSSYKLPSSPNRLSIHPSYKWITGHIGDVSMSFSPYTLNGHIFTGAGVELTPDGWEFSAMYGRFQKAVEFDDSNPAFLPTYKRMGYGFKAGRVREKYQVSINVFSAKDKISSLAIPPDSLGITPMENLAGSISFLYKPVNFIEVSGEYGLSMLTTDMRSADDDMDGMLGLWAGSNMSSAVYHAFKAQLSYIGETNRFGVAYERIDPNYRTLGAYYFTNDIENITVNAWQSFWENKMSVSLSVGYEHDDLKKSKASASSRVVASGNITASFSERVNANLSYTNFQTYTNVRSNFELINQENNLDRLDTLNFVQLSQSANLNMNVITKKNEVQLHNLNINLSYQDAANKQGGVYHPGSVTEMINAGTSYSWTFLKSGLSLNGALNFNNSRILNGSTLTWGPTLGISSRLFKKKVNLAGSLSYNTGSLEGTKQNEVFMCRINSSYSPIQRHSITLAYNFQWRSAVNRPATNNSLATIGYSCSF</sequence>
<proteinExistence type="predicted"/>
<accession>A0ABV9KSF6</accession>
<evidence type="ECO:0000313" key="2">
    <source>
        <dbReference type="Proteomes" id="UP001596023"/>
    </source>
</evidence>
<evidence type="ECO:0000313" key="1">
    <source>
        <dbReference type="EMBL" id="MFC4673095.1"/>
    </source>
</evidence>
<protein>
    <recommendedName>
        <fullName evidence="3">DUF5723 domain-containing protein</fullName>
    </recommendedName>
</protein>
<reference evidence="2" key="1">
    <citation type="journal article" date="2019" name="Int. J. Syst. Evol. Microbiol.">
        <title>The Global Catalogue of Microorganisms (GCM) 10K type strain sequencing project: providing services to taxonomists for standard genome sequencing and annotation.</title>
        <authorList>
            <consortium name="The Broad Institute Genomics Platform"/>
            <consortium name="The Broad Institute Genome Sequencing Center for Infectious Disease"/>
            <person name="Wu L."/>
            <person name="Ma J."/>
        </authorList>
    </citation>
    <scope>NUCLEOTIDE SEQUENCE [LARGE SCALE GENOMIC DNA]</scope>
    <source>
        <strain evidence="2">CCUG 66188</strain>
    </source>
</reference>
<gene>
    <name evidence="1" type="ORF">ACFO6W_05275</name>
</gene>